<comment type="subunit">
    <text evidence="3">Homodimer.</text>
</comment>
<evidence type="ECO:0000256" key="6">
    <source>
        <dbReference type="ARBA" id="ARBA00023125"/>
    </source>
</evidence>
<dbReference type="SUPFAM" id="SSF50037">
    <property type="entry name" value="C-terminal domain of transcriptional repressors"/>
    <property type="match status" value="1"/>
</dbReference>
<evidence type="ECO:0000259" key="8">
    <source>
        <dbReference type="PROSITE" id="PS50944"/>
    </source>
</evidence>
<dbReference type="GO" id="GO:0046914">
    <property type="term" value="F:transition metal ion binding"/>
    <property type="evidence" value="ECO:0007669"/>
    <property type="project" value="InterPro"/>
</dbReference>
<dbReference type="PATRIC" id="fig|572479.3.peg.162"/>
<dbReference type="Gene3D" id="1.10.10.10">
    <property type="entry name" value="Winged helix-like DNA-binding domain superfamily/Winged helix DNA-binding domain"/>
    <property type="match status" value="1"/>
</dbReference>
<reference evidence="10" key="1">
    <citation type="submission" date="2010-10" db="EMBL/GenBank/DDBJ databases">
        <title>The complete genome of Halanaerobium praevalens DSM 2228.</title>
        <authorList>
            <consortium name="US DOE Joint Genome Institute (JGI-PGF)"/>
            <person name="Lucas S."/>
            <person name="Copeland A."/>
            <person name="Lapidus A."/>
            <person name="Glavina del Rio T."/>
            <person name="Dalin E."/>
            <person name="Tice H."/>
            <person name="Bruce D."/>
            <person name="Goodwin L."/>
            <person name="Pitluck S."/>
            <person name="Kyrpides N."/>
            <person name="Mavromatis K."/>
            <person name="Ivanova N."/>
            <person name="Ovchinnikova G."/>
            <person name="Chertkov O."/>
            <person name="Detter J.C."/>
            <person name="Han C."/>
            <person name="Larimer F."/>
            <person name="Land M."/>
            <person name="Hauser L."/>
            <person name="Markowitz V."/>
            <person name="Cheng J.-F."/>
            <person name="Hugenholtz P."/>
            <person name="Woyke T."/>
            <person name="Wu D."/>
            <person name="Tindall B."/>
            <person name="Pomrenke H.G."/>
            <person name="Brambilla E."/>
            <person name="Klenk H.-P."/>
            <person name="Eisen J.A."/>
        </authorList>
    </citation>
    <scope>NUCLEOTIDE SEQUENCE [LARGE SCALE GENOMIC DNA]</scope>
    <source>
        <strain evidence="10">ATCC 33744 / DSM 2228 / GSL</strain>
    </source>
</reference>
<dbReference type="GO" id="GO:0046983">
    <property type="term" value="F:protein dimerization activity"/>
    <property type="evidence" value="ECO:0007669"/>
    <property type="project" value="InterPro"/>
</dbReference>
<evidence type="ECO:0000313" key="9">
    <source>
        <dbReference type="EMBL" id="ADO76319.1"/>
    </source>
</evidence>
<dbReference type="eggNOG" id="COG1321">
    <property type="taxonomic scope" value="Bacteria"/>
</dbReference>
<dbReference type="InterPro" id="IPR050536">
    <property type="entry name" value="DtxR_MntR_Metal-Reg"/>
</dbReference>
<keyword evidence="5" id="KW-0805">Transcription regulation</keyword>
<organism evidence="9 10">
    <name type="scientific">Halanaerobium praevalens (strain ATCC 33744 / DSM 2228 / GSL)</name>
    <dbReference type="NCBI Taxonomy" id="572479"/>
    <lineage>
        <taxon>Bacteria</taxon>
        <taxon>Bacillati</taxon>
        <taxon>Bacillota</taxon>
        <taxon>Clostridia</taxon>
        <taxon>Halanaerobiales</taxon>
        <taxon>Halanaerobiaceae</taxon>
        <taxon>Halanaerobium</taxon>
    </lineage>
</organism>
<dbReference type="Pfam" id="PF04023">
    <property type="entry name" value="FeoA"/>
    <property type="match status" value="1"/>
</dbReference>
<evidence type="ECO:0000313" key="10">
    <source>
        <dbReference type="Proteomes" id="UP000006866"/>
    </source>
</evidence>
<dbReference type="STRING" id="572479.Hprae_0161"/>
<keyword evidence="7" id="KW-0804">Transcription</keyword>
<name>E3DMC6_HALPG</name>
<dbReference type="InterPro" id="IPR001367">
    <property type="entry name" value="Fe_dep_repressor"/>
</dbReference>
<evidence type="ECO:0000256" key="3">
    <source>
        <dbReference type="ARBA" id="ARBA00011738"/>
    </source>
</evidence>
<dbReference type="AlphaFoldDB" id="E3DMC6"/>
<dbReference type="SUPFAM" id="SSF47979">
    <property type="entry name" value="Iron-dependent repressor protein, dimerization domain"/>
    <property type="match status" value="1"/>
</dbReference>
<evidence type="ECO:0000256" key="2">
    <source>
        <dbReference type="ARBA" id="ARBA00007871"/>
    </source>
</evidence>
<dbReference type="GO" id="GO:0005737">
    <property type="term" value="C:cytoplasm"/>
    <property type="evidence" value="ECO:0007669"/>
    <property type="project" value="UniProtKB-SubCell"/>
</dbReference>
<protein>
    <submittedName>
        <fullName evidence="9">Iron (Metal) dependent repressor, DtxR family</fullName>
    </submittedName>
</protein>
<dbReference type="SMART" id="SM00529">
    <property type="entry name" value="HTH_DTXR"/>
    <property type="match status" value="1"/>
</dbReference>
<dbReference type="OrthoDB" id="9791355at2"/>
<dbReference type="EMBL" id="CP002175">
    <property type="protein sequence ID" value="ADO76319.1"/>
    <property type="molecule type" value="Genomic_DNA"/>
</dbReference>
<dbReference type="PANTHER" id="PTHR33238:SF7">
    <property type="entry name" value="IRON-DEPENDENT TRANSCRIPTIONAL REGULATOR"/>
    <property type="match status" value="1"/>
</dbReference>
<accession>E3DMC6</accession>
<keyword evidence="6" id="KW-0238">DNA-binding</keyword>
<dbReference type="InterPro" id="IPR038157">
    <property type="entry name" value="FeoA_core_dom"/>
</dbReference>
<dbReference type="Proteomes" id="UP000006866">
    <property type="component" value="Chromosome"/>
</dbReference>
<dbReference type="InterPro" id="IPR007167">
    <property type="entry name" value="Fe-transptr_FeoA-like"/>
</dbReference>
<keyword evidence="10" id="KW-1185">Reference proteome</keyword>
<dbReference type="InterPro" id="IPR022689">
    <property type="entry name" value="Iron_dep_repressor"/>
</dbReference>
<feature type="domain" description="HTH dtxR-type" evidence="8">
    <location>
        <begin position="7"/>
        <end position="68"/>
    </location>
</feature>
<dbReference type="KEGG" id="hpk:Hprae_0161"/>
<dbReference type="InterPro" id="IPR036390">
    <property type="entry name" value="WH_DNA-bd_sf"/>
</dbReference>
<evidence type="ECO:0000256" key="1">
    <source>
        <dbReference type="ARBA" id="ARBA00004496"/>
    </source>
</evidence>
<reference evidence="9 10" key="2">
    <citation type="journal article" date="2011" name="Stand. Genomic Sci.">
        <title>Complete genome sequence of the extremely halophilic Halanaerobium praevalens type strain (GSL).</title>
        <authorList>
            <person name="Ivanova N."/>
            <person name="Sikorski J."/>
            <person name="Chertkov O."/>
            <person name="Nolan M."/>
            <person name="Lucas S."/>
            <person name="Hammon N."/>
            <person name="Deshpande S."/>
            <person name="Cheng J.F."/>
            <person name="Tapia R."/>
            <person name="Han C."/>
            <person name="Goodwin L."/>
            <person name="Pitluck S."/>
            <person name="Huntemann M."/>
            <person name="Liolios K."/>
            <person name="Pagani I."/>
            <person name="Mavromatis K."/>
            <person name="Ovchinikova G."/>
            <person name="Pati A."/>
            <person name="Chen A."/>
            <person name="Palaniappan K."/>
            <person name="Land M."/>
            <person name="Hauser L."/>
            <person name="Brambilla E.M."/>
            <person name="Kannan K.P."/>
            <person name="Rohde M."/>
            <person name="Tindall B.J."/>
            <person name="Goker M."/>
            <person name="Detter J.C."/>
            <person name="Woyke T."/>
            <person name="Bristow J."/>
            <person name="Eisen J.A."/>
            <person name="Markowitz V."/>
            <person name="Hugenholtz P."/>
            <person name="Kyrpides N.C."/>
            <person name="Klenk H.P."/>
            <person name="Lapidus A."/>
        </authorList>
    </citation>
    <scope>NUCLEOTIDE SEQUENCE [LARGE SCALE GENOMIC DNA]</scope>
    <source>
        <strain evidence="10">ATCC 33744 / DSM 2228 / GSL</strain>
    </source>
</reference>
<dbReference type="GO" id="GO:0003700">
    <property type="term" value="F:DNA-binding transcription factor activity"/>
    <property type="evidence" value="ECO:0007669"/>
    <property type="project" value="InterPro"/>
</dbReference>
<dbReference type="InterPro" id="IPR036421">
    <property type="entry name" value="Fe_dep_repressor_sf"/>
</dbReference>
<dbReference type="Pfam" id="PF01325">
    <property type="entry name" value="Fe_dep_repress"/>
    <property type="match status" value="1"/>
</dbReference>
<dbReference type="InterPro" id="IPR022687">
    <property type="entry name" value="HTH_DTXR"/>
</dbReference>
<evidence type="ECO:0000256" key="5">
    <source>
        <dbReference type="ARBA" id="ARBA00023015"/>
    </source>
</evidence>
<dbReference type="PANTHER" id="PTHR33238">
    <property type="entry name" value="IRON (METAL) DEPENDENT REPRESSOR, DTXR FAMILY"/>
    <property type="match status" value="1"/>
</dbReference>
<dbReference type="InterPro" id="IPR008988">
    <property type="entry name" value="Transcriptional_repressor_C"/>
</dbReference>
<dbReference type="GO" id="GO:0003677">
    <property type="term" value="F:DNA binding"/>
    <property type="evidence" value="ECO:0007669"/>
    <property type="project" value="UniProtKB-KW"/>
</dbReference>
<comment type="subcellular location">
    <subcellularLocation>
        <location evidence="1">Cytoplasm</location>
    </subcellularLocation>
</comment>
<dbReference type="Gene3D" id="1.10.60.10">
    <property type="entry name" value="Iron dependent repressor, metal binding and dimerisation domain"/>
    <property type="match status" value="1"/>
</dbReference>
<dbReference type="SUPFAM" id="SSF46785">
    <property type="entry name" value="Winged helix' DNA-binding domain"/>
    <property type="match status" value="1"/>
</dbReference>
<evidence type="ECO:0000256" key="7">
    <source>
        <dbReference type="ARBA" id="ARBA00023163"/>
    </source>
</evidence>
<gene>
    <name evidence="9" type="ordered locus">Hprae_0161</name>
</gene>
<comment type="similarity">
    <text evidence="2">Belongs to the DtxR/MntR family.</text>
</comment>
<dbReference type="Pfam" id="PF02742">
    <property type="entry name" value="Fe_dep_repr_C"/>
    <property type="match status" value="1"/>
</dbReference>
<dbReference type="Gene3D" id="2.30.30.90">
    <property type="match status" value="1"/>
</dbReference>
<dbReference type="HOGENOM" id="CLU_069532_0_1_9"/>
<dbReference type="InterPro" id="IPR036388">
    <property type="entry name" value="WH-like_DNA-bd_sf"/>
</dbReference>
<dbReference type="SMART" id="SM00899">
    <property type="entry name" value="FeoA"/>
    <property type="match status" value="1"/>
</dbReference>
<dbReference type="PROSITE" id="PS50944">
    <property type="entry name" value="HTH_DTXR"/>
    <property type="match status" value="1"/>
</dbReference>
<sequence length="227" mass="25161">MNINLSLSKSMEDYLETILTLIENKGTARVTDIAASLNIAASSVNEGIQKLSENGLVTQQKYGPIKLTKKGKFAAEKVHCTHQILAIFFSEILGVEPEIAEKDACNLEHCLSNQSLTAIIEMLIEKNKLQEENCSLKFLREKEAKEKMTKTEALMLDQIKVGAKVKVLKINSKGKLKRKLMDMGLNKGALIEVKGKAPMGDPIEVKVRGYSLSLRQDEAAEIMVEEV</sequence>
<keyword evidence="4" id="KW-0408">Iron</keyword>
<proteinExistence type="inferred from homology"/>
<evidence type="ECO:0000256" key="4">
    <source>
        <dbReference type="ARBA" id="ARBA00023004"/>
    </source>
</evidence>
<dbReference type="RefSeq" id="WP_014552354.1">
    <property type="nucleotide sequence ID" value="NC_017455.1"/>
</dbReference>